<evidence type="ECO:0000313" key="2">
    <source>
        <dbReference type="Proteomes" id="UP000451565"/>
    </source>
</evidence>
<proteinExistence type="predicted"/>
<keyword evidence="2" id="KW-1185">Reference proteome</keyword>
<dbReference type="PANTHER" id="PTHR35175:SF2">
    <property type="entry name" value="DUF1289 DOMAIN-CONTAINING PROTEIN"/>
    <property type="match status" value="1"/>
</dbReference>
<dbReference type="PANTHER" id="PTHR35175">
    <property type="entry name" value="DUF1289 DOMAIN-CONTAINING PROTEIN"/>
    <property type="match status" value="1"/>
</dbReference>
<dbReference type="InterPro" id="IPR010710">
    <property type="entry name" value="DUF1289"/>
</dbReference>
<evidence type="ECO:0000313" key="1">
    <source>
        <dbReference type="EMBL" id="MQR00900.1"/>
    </source>
</evidence>
<protein>
    <submittedName>
        <fullName evidence="1">DUF1289 domain-containing protein</fullName>
    </submittedName>
</protein>
<dbReference type="EMBL" id="WINI01000004">
    <property type="protein sequence ID" value="MQR00900.1"/>
    <property type="molecule type" value="Genomic_DNA"/>
</dbReference>
<gene>
    <name evidence="1" type="ORF">GEV47_09405</name>
</gene>
<reference evidence="1 2" key="1">
    <citation type="submission" date="2019-10" db="EMBL/GenBank/DDBJ databases">
        <title>Glaciimonas soli sp. nov., a psychrophilic bacterium isolated from the forest soil of a high elevation mountain in Taiwan.</title>
        <authorList>
            <person name="Wang L.-T."/>
            <person name="Shieh W.Y."/>
        </authorList>
    </citation>
    <scope>NUCLEOTIDE SEQUENCE [LARGE SCALE GENOMIC DNA]</scope>
    <source>
        <strain evidence="1 2">GS1</strain>
    </source>
</reference>
<comment type="caution">
    <text evidence="1">The sequence shown here is derived from an EMBL/GenBank/DDBJ whole genome shotgun (WGS) entry which is preliminary data.</text>
</comment>
<dbReference type="AlphaFoldDB" id="A0A843YPG3"/>
<name>A0A843YPG3_9BURK</name>
<organism evidence="1 2">
    <name type="scientific">Glaciimonas soli</name>
    <dbReference type="NCBI Taxonomy" id="2590999"/>
    <lineage>
        <taxon>Bacteria</taxon>
        <taxon>Pseudomonadati</taxon>
        <taxon>Pseudomonadota</taxon>
        <taxon>Betaproteobacteria</taxon>
        <taxon>Burkholderiales</taxon>
        <taxon>Oxalobacteraceae</taxon>
        <taxon>Glaciimonas</taxon>
    </lineage>
</organism>
<sequence length="61" mass="6807">MQPDKTGTNSPCINVCQIDDETSLCKGCARTLDEIAKWSRASDGQKRAVWVLIKQRRALVT</sequence>
<dbReference type="Pfam" id="PF06945">
    <property type="entry name" value="DUF1289"/>
    <property type="match status" value="1"/>
</dbReference>
<dbReference type="Proteomes" id="UP000451565">
    <property type="component" value="Unassembled WGS sequence"/>
</dbReference>
<accession>A0A843YPG3</accession>